<gene>
    <name evidence="3" type="ORF">AM588_10002853</name>
</gene>
<accession>A0A0W8D1J0</accession>
<reference evidence="3 4" key="1">
    <citation type="submission" date="2015-11" db="EMBL/GenBank/DDBJ databases">
        <title>Genomes and virulence difference between two physiological races of Phytophthora nicotianae.</title>
        <authorList>
            <person name="Liu H."/>
            <person name="Ma X."/>
            <person name="Yu H."/>
            <person name="Fang D."/>
            <person name="Li Y."/>
            <person name="Wang X."/>
            <person name="Wang W."/>
            <person name="Dong Y."/>
            <person name="Xiao B."/>
        </authorList>
    </citation>
    <scope>NUCLEOTIDE SEQUENCE [LARGE SCALE GENOMIC DNA]</scope>
    <source>
        <strain evidence="4">race 1</strain>
    </source>
</reference>
<evidence type="ECO:0000313" key="3">
    <source>
        <dbReference type="EMBL" id="KUF89996.1"/>
    </source>
</evidence>
<sequence>MTRRRASVPAKPAEAVASSSNSASASEAKQRSKGSGNTANSENVSESSNAAHGGEAKAGGSTPAIHQNHPESLCRYSNKRCYNKRAVKNNCELHKFCDKHRDSANRYQRKLEQKLKEKRIQSRMRALQAQQAQAQTQAQAHIQTQIVHVQGHEGHGHNSFNIDPAVMGNSLVSPYPGMEVYAAPNVPSGATAPASSTMLPQVPFPGHPAVVVPLSSGTEDWTQGEDEYEPYQHPVQLQSEDIDCLDLLLSSEEIKGTNQEVKYAGLE</sequence>
<feature type="compositionally biased region" description="Low complexity" evidence="2">
    <location>
        <begin position="13"/>
        <end position="27"/>
    </location>
</feature>
<dbReference type="EMBL" id="LNFP01000723">
    <property type="protein sequence ID" value="KUF89996.1"/>
    <property type="molecule type" value="Genomic_DNA"/>
</dbReference>
<evidence type="ECO:0000256" key="2">
    <source>
        <dbReference type="SAM" id="MobiDB-lite"/>
    </source>
</evidence>
<keyword evidence="1" id="KW-0175">Coiled coil</keyword>
<organism evidence="3 4">
    <name type="scientific">Phytophthora nicotianae</name>
    <name type="common">Potato buckeye rot agent</name>
    <name type="synonym">Phytophthora parasitica</name>
    <dbReference type="NCBI Taxonomy" id="4792"/>
    <lineage>
        <taxon>Eukaryota</taxon>
        <taxon>Sar</taxon>
        <taxon>Stramenopiles</taxon>
        <taxon>Oomycota</taxon>
        <taxon>Peronosporomycetes</taxon>
        <taxon>Peronosporales</taxon>
        <taxon>Peronosporaceae</taxon>
        <taxon>Phytophthora</taxon>
    </lineage>
</organism>
<proteinExistence type="predicted"/>
<feature type="coiled-coil region" evidence="1">
    <location>
        <begin position="97"/>
        <end position="137"/>
    </location>
</feature>
<protein>
    <submittedName>
        <fullName evidence="3">Uncharacterized protein</fullName>
    </submittedName>
</protein>
<dbReference type="AlphaFoldDB" id="A0A0W8D1J0"/>
<feature type="region of interest" description="Disordered" evidence="2">
    <location>
        <begin position="1"/>
        <end position="69"/>
    </location>
</feature>
<dbReference type="Proteomes" id="UP000054636">
    <property type="component" value="Unassembled WGS sequence"/>
</dbReference>
<name>A0A0W8D1J0_PHYNI</name>
<evidence type="ECO:0000256" key="1">
    <source>
        <dbReference type="SAM" id="Coils"/>
    </source>
</evidence>
<feature type="compositionally biased region" description="Low complexity" evidence="2">
    <location>
        <begin position="37"/>
        <end position="51"/>
    </location>
</feature>
<comment type="caution">
    <text evidence="3">The sequence shown here is derived from an EMBL/GenBank/DDBJ whole genome shotgun (WGS) entry which is preliminary data.</text>
</comment>
<evidence type="ECO:0000313" key="4">
    <source>
        <dbReference type="Proteomes" id="UP000054636"/>
    </source>
</evidence>